<sequence>MPKKATLASARGRGVRLALSGPIRKSGSSTPTGSSTQQSSKGSAQQAIELAITQSKQTKADYAFPIETILALQDQGLTKLNKKSWAGICNHPKSLPILQRHGYVKWWSQFDSSMTYPEKVREWFKSNPNSQKILDPETALFLNQKAQITAALAGAQSKETLTKHLQQIMQMIEEDKKHKDDPTSSAESSSGYNQNEDDCFGINLAED</sequence>
<feature type="compositionally biased region" description="Low complexity" evidence="1">
    <location>
        <begin position="25"/>
        <end position="45"/>
    </location>
</feature>
<evidence type="ECO:0000256" key="1">
    <source>
        <dbReference type="SAM" id="MobiDB-lite"/>
    </source>
</evidence>
<evidence type="ECO:0000313" key="3">
    <source>
        <dbReference type="Proteomes" id="UP000464620"/>
    </source>
</evidence>
<dbReference type="PANTHER" id="PTHR46249:SF31">
    <property type="entry name" value="AMINOTRANSFERASE-LIKE PLANT MOBILE DOMAIN-CONTAINING PROTEIN"/>
    <property type="match status" value="1"/>
</dbReference>
<organism evidence="2 3">
    <name type="scientific">Arachis hypogaea</name>
    <name type="common">Peanut</name>
    <dbReference type="NCBI Taxonomy" id="3818"/>
    <lineage>
        <taxon>Eukaryota</taxon>
        <taxon>Viridiplantae</taxon>
        <taxon>Streptophyta</taxon>
        <taxon>Embryophyta</taxon>
        <taxon>Tracheophyta</taxon>
        <taxon>Spermatophyta</taxon>
        <taxon>Magnoliopsida</taxon>
        <taxon>eudicotyledons</taxon>
        <taxon>Gunneridae</taxon>
        <taxon>Pentapetalae</taxon>
        <taxon>rosids</taxon>
        <taxon>fabids</taxon>
        <taxon>Fabales</taxon>
        <taxon>Fabaceae</taxon>
        <taxon>Papilionoideae</taxon>
        <taxon>50 kb inversion clade</taxon>
        <taxon>dalbergioids sensu lato</taxon>
        <taxon>Dalbergieae</taxon>
        <taxon>Pterocarpus clade</taxon>
        <taxon>Arachis</taxon>
    </lineage>
</organism>
<protein>
    <submittedName>
        <fullName evidence="2">Uncharacterized protein</fullName>
    </submittedName>
</protein>
<name>A0A6B9VCZ3_ARAHY</name>
<dbReference type="Proteomes" id="UP000464620">
    <property type="component" value="Chromosome B09"/>
</dbReference>
<dbReference type="AlphaFoldDB" id="A0A6B9VCZ3"/>
<proteinExistence type="predicted"/>
<feature type="region of interest" description="Disordered" evidence="1">
    <location>
        <begin position="1"/>
        <end position="45"/>
    </location>
</feature>
<feature type="region of interest" description="Disordered" evidence="1">
    <location>
        <begin position="174"/>
        <end position="207"/>
    </location>
</feature>
<dbReference type="PANTHER" id="PTHR46249">
    <property type="entry name" value="CCHC-TYPE DOMAIN-CONTAINING PROTEIN-RELATED"/>
    <property type="match status" value="1"/>
</dbReference>
<feature type="compositionally biased region" description="Acidic residues" evidence="1">
    <location>
        <begin position="195"/>
        <end position="207"/>
    </location>
</feature>
<feature type="compositionally biased region" description="Polar residues" evidence="1">
    <location>
        <begin position="183"/>
        <end position="194"/>
    </location>
</feature>
<accession>A0A6B9VCZ3</accession>
<reference evidence="2 3" key="1">
    <citation type="submission" date="2020-01" db="EMBL/GenBank/DDBJ databases">
        <title>Genome sequence of Arachis hypogaea, cultivar Shitouqi.</title>
        <authorList>
            <person name="Zhuang W."/>
            <person name="Chen H."/>
            <person name="Varshney R."/>
            <person name="Wang D."/>
            <person name="Ming R."/>
        </authorList>
    </citation>
    <scope>NUCLEOTIDE SEQUENCE [LARGE SCALE GENOMIC DNA]</scope>
    <source>
        <tissue evidence="2">Young leaf</tissue>
    </source>
</reference>
<gene>
    <name evidence="2" type="ORF">DS421_19g666620</name>
</gene>
<evidence type="ECO:0000313" key="2">
    <source>
        <dbReference type="EMBL" id="QHN79037.1"/>
    </source>
</evidence>
<dbReference type="EMBL" id="CP031001">
    <property type="protein sequence ID" value="QHN79037.1"/>
    <property type="molecule type" value="Genomic_DNA"/>
</dbReference>